<organism evidence="2 3">
    <name type="scientific">Streptomyces sannanensis</name>
    <dbReference type="NCBI Taxonomy" id="285536"/>
    <lineage>
        <taxon>Bacteria</taxon>
        <taxon>Bacillati</taxon>
        <taxon>Actinomycetota</taxon>
        <taxon>Actinomycetes</taxon>
        <taxon>Kitasatosporales</taxon>
        <taxon>Streptomycetaceae</taxon>
        <taxon>Streptomyces</taxon>
    </lineage>
</organism>
<evidence type="ECO:0000256" key="1">
    <source>
        <dbReference type="SAM" id="MobiDB-lite"/>
    </source>
</evidence>
<dbReference type="RefSeq" id="WP_345045976.1">
    <property type="nucleotide sequence ID" value="NZ_BAAAYL010000004.1"/>
</dbReference>
<keyword evidence="3" id="KW-1185">Reference proteome</keyword>
<feature type="region of interest" description="Disordered" evidence="1">
    <location>
        <begin position="1"/>
        <end position="44"/>
    </location>
</feature>
<dbReference type="EMBL" id="BAAAYL010000004">
    <property type="protein sequence ID" value="GAA3381422.1"/>
    <property type="molecule type" value="Genomic_DNA"/>
</dbReference>
<sequence length="44" mass="4890">MNQRPLKSRPFASVRPLASARPFLSSHPGQDRADRPFATVAARQ</sequence>
<comment type="caution">
    <text evidence="2">The sequence shown here is derived from an EMBL/GenBank/DDBJ whole genome shotgun (WGS) entry which is preliminary data.</text>
</comment>
<protein>
    <submittedName>
        <fullName evidence="2">Uncharacterized protein</fullName>
    </submittedName>
</protein>
<gene>
    <name evidence="2" type="ORF">GCM10020367_72610</name>
</gene>
<dbReference type="Proteomes" id="UP001499990">
    <property type="component" value="Unassembled WGS sequence"/>
</dbReference>
<proteinExistence type="predicted"/>
<evidence type="ECO:0000313" key="3">
    <source>
        <dbReference type="Proteomes" id="UP001499990"/>
    </source>
</evidence>
<name>A0ABP6SNH0_9ACTN</name>
<accession>A0ABP6SNH0</accession>
<evidence type="ECO:0000313" key="2">
    <source>
        <dbReference type="EMBL" id="GAA3381422.1"/>
    </source>
</evidence>
<reference evidence="3" key="1">
    <citation type="journal article" date="2019" name="Int. J. Syst. Evol. Microbiol.">
        <title>The Global Catalogue of Microorganisms (GCM) 10K type strain sequencing project: providing services to taxonomists for standard genome sequencing and annotation.</title>
        <authorList>
            <consortium name="The Broad Institute Genomics Platform"/>
            <consortium name="The Broad Institute Genome Sequencing Center for Infectious Disease"/>
            <person name="Wu L."/>
            <person name="Ma J."/>
        </authorList>
    </citation>
    <scope>NUCLEOTIDE SEQUENCE [LARGE SCALE GENOMIC DNA]</scope>
    <source>
        <strain evidence="3">JCM 9651</strain>
    </source>
</reference>